<protein>
    <submittedName>
        <fullName evidence="5">Putative ABC transport system ATP-binding protein</fullName>
    </submittedName>
</protein>
<evidence type="ECO:0000313" key="6">
    <source>
        <dbReference type="Proteomes" id="UP000318331"/>
    </source>
</evidence>
<dbReference type="GO" id="GO:0005524">
    <property type="term" value="F:ATP binding"/>
    <property type="evidence" value="ECO:0007669"/>
    <property type="project" value="UniProtKB-KW"/>
</dbReference>
<keyword evidence="2" id="KW-0547">Nucleotide-binding</keyword>
<dbReference type="EMBL" id="VFPN01000001">
    <property type="protein sequence ID" value="TQM65337.1"/>
    <property type="molecule type" value="Genomic_DNA"/>
</dbReference>
<dbReference type="OrthoDB" id="4425833at2"/>
<dbReference type="PANTHER" id="PTHR42788:SF13">
    <property type="entry name" value="ALIPHATIC SULFONATES IMPORT ATP-BINDING PROTEIN SSUB"/>
    <property type="match status" value="1"/>
</dbReference>
<dbReference type="InterPro" id="IPR003439">
    <property type="entry name" value="ABC_transporter-like_ATP-bd"/>
</dbReference>
<dbReference type="InterPro" id="IPR027417">
    <property type="entry name" value="P-loop_NTPase"/>
</dbReference>
<dbReference type="InterPro" id="IPR017871">
    <property type="entry name" value="ABC_transporter-like_CS"/>
</dbReference>
<name>A0A543I456_9MICO</name>
<feature type="domain" description="ABC transporter" evidence="4">
    <location>
        <begin position="3"/>
        <end position="205"/>
    </location>
</feature>
<dbReference type="PROSITE" id="PS00211">
    <property type="entry name" value="ABC_TRANSPORTER_1"/>
    <property type="match status" value="1"/>
</dbReference>
<sequence length="205" mass="21950">MQINLTDVSHSFSGQPQLFTHVTFSICSGEMVAIVGPSGSGKSTLLSILAGWQKPSEGEVLRSGIESISWVFQNPHGVAQRSALDHVSLPLLARGLGRSEADTEARRILEIFGLLELSHRPFSSLSGGEAQRLMLSRAVAKKPSVLLVDEPTAQLDMASAKTVNAVLSSLSGIDSIVVVATHDFHTRDACSRVIDLNDFIIDESS</sequence>
<keyword evidence="6" id="KW-1185">Reference proteome</keyword>
<proteinExistence type="predicted"/>
<comment type="caution">
    <text evidence="5">The sequence shown here is derived from an EMBL/GenBank/DDBJ whole genome shotgun (WGS) entry which is preliminary data.</text>
</comment>
<evidence type="ECO:0000256" key="3">
    <source>
        <dbReference type="ARBA" id="ARBA00022840"/>
    </source>
</evidence>
<dbReference type="SUPFAM" id="SSF52540">
    <property type="entry name" value="P-loop containing nucleoside triphosphate hydrolases"/>
    <property type="match status" value="1"/>
</dbReference>
<dbReference type="Proteomes" id="UP000318331">
    <property type="component" value="Unassembled WGS sequence"/>
</dbReference>
<dbReference type="InterPro" id="IPR050166">
    <property type="entry name" value="ABC_transporter_ATP-bind"/>
</dbReference>
<dbReference type="SMART" id="SM00382">
    <property type="entry name" value="AAA"/>
    <property type="match status" value="1"/>
</dbReference>
<dbReference type="AlphaFoldDB" id="A0A543I456"/>
<dbReference type="PANTHER" id="PTHR42788">
    <property type="entry name" value="TAURINE IMPORT ATP-BINDING PROTEIN-RELATED"/>
    <property type="match status" value="1"/>
</dbReference>
<dbReference type="PROSITE" id="PS50893">
    <property type="entry name" value="ABC_TRANSPORTER_2"/>
    <property type="match status" value="1"/>
</dbReference>
<dbReference type="GO" id="GO:0016887">
    <property type="term" value="F:ATP hydrolysis activity"/>
    <property type="evidence" value="ECO:0007669"/>
    <property type="project" value="InterPro"/>
</dbReference>
<evidence type="ECO:0000259" key="4">
    <source>
        <dbReference type="PROSITE" id="PS50893"/>
    </source>
</evidence>
<keyword evidence="1" id="KW-0813">Transport</keyword>
<dbReference type="Pfam" id="PF00005">
    <property type="entry name" value="ABC_tran"/>
    <property type="match status" value="1"/>
</dbReference>
<evidence type="ECO:0000256" key="2">
    <source>
        <dbReference type="ARBA" id="ARBA00022741"/>
    </source>
</evidence>
<keyword evidence="3 5" id="KW-0067">ATP-binding</keyword>
<dbReference type="RefSeq" id="WP_141915040.1">
    <property type="nucleotide sequence ID" value="NZ_BAAAYS010000013.1"/>
</dbReference>
<evidence type="ECO:0000313" key="5">
    <source>
        <dbReference type="EMBL" id="TQM65337.1"/>
    </source>
</evidence>
<reference evidence="5 6" key="1">
    <citation type="submission" date="2019-06" db="EMBL/GenBank/DDBJ databases">
        <title>Sequencing the genomes of 1000 actinobacteria strains.</title>
        <authorList>
            <person name="Klenk H.-P."/>
        </authorList>
    </citation>
    <scope>NUCLEOTIDE SEQUENCE [LARGE SCALE GENOMIC DNA]</scope>
    <source>
        <strain evidence="5 6">DSM 18031</strain>
    </source>
</reference>
<gene>
    <name evidence="5" type="ORF">FB466_0134</name>
</gene>
<dbReference type="InterPro" id="IPR003593">
    <property type="entry name" value="AAA+_ATPase"/>
</dbReference>
<evidence type="ECO:0000256" key="1">
    <source>
        <dbReference type="ARBA" id="ARBA00022448"/>
    </source>
</evidence>
<organism evidence="5 6">
    <name type="scientific">Klugiella xanthotipulae</name>
    <dbReference type="NCBI Taxonomy" id="244735"/>
    <lineage>
        <taxon>Bacteria</taxon>
        <taxon>Bacillati</taxon>
        <taxon>Actinomycetota</taxon>
        <taxon>Actinomycetes</taxon>
        <taxon>Micrococcales</taxon>
        <taxon>Microbacteriaceae</taxon>
        <taxon>Klugiella</taxon>
    </lineage>
</organism>
<accession>A0A543I456</accession>
<dbReference type="Gene3D" id="3.40.50.300">
    <property type="entry name" value="P-loop containing nucleotide triphosphate hydrolases"/>
    <property type="match status" value="1"/>
</dbReference>